<evidence type="ECO:0000259" key="6">
    <source>
        <dbReference type="PROSITE" id="PS50977"/>
    </source>
</evidence>
<keyword evidence="8" id="KW-1185">Reference proteome</keyword>
<feature type="domain" description="HTH tetR-type" evidence="6">
    <location>
        <begin position="8"/>
        <end position="68"/>
    </location>
</feature>
<gene>
    <name evidence="7" type="ORF">FHR36_007613</name>
</gene>
<keyword evidence="2" id="KW-0805">Transcription regulation</keyword>
<dbReference type="InterPro" id="IPR036271">
    <property type="entry name" value="Tet_transcr_reg_TetR-rel_C_sf"/>
</dbReference>
<proteinExistence type="predicted"/>
<evidence type="ECO:0000256" key="1">
    <source>
        <dbReference type="ARBA" id="ARBA00022491"/>
    </source>
</evidence>
<evidence type="ECO:0000313" key="8">
    <source>
        <dbReference type="Proteomes" id="UP001206483"/>
    </source>
</evidence>
<dbReference type="PROSITE" id="PS50977">
    <property type="entry name" value="HTH_TETR_2"/>
    <property type="match status" value="1"/>
</dbReference>
<comment type="caution">
    <text evidence="7">The sequence shown here is derived from an EMBL/GenBank/DDBJ whole genome shotgun (WGS) entry which is preliminary data.</text>
</comment>
<evidence type="ECO:0000256" key="4">
    <source>
        <dbReference type="ARBA" id="ARBA00023163"/>
    </source>
</evidence>
<dbReference type="SUPFAM" id="SSF46689">
    <property type="entry name" value="Homeodomain-like"/>
    <property type="match status" value="1"/>
</dbReference>
<evidence type="ECO:0000256" key="2">
    <source>
        <dbReference type="ARBA" id="ARBA00023015"/>
    </source>
</evidence>
<feature type="DNA-binding region" description="H-T-H motif" evidence="5">
    <location>
        <begin position="31"/>
        <end position="50"/>
    </location>
</feature>
<dbReference type="PANTHER" id="PTHR30055:SF234">
    <property type="entry name" value="HTH-TYPE TRANSCRIPTIONAL REGULATOR BETI"/>
    <property type="match status" value="1"/>
</dbReference>
<sequence>MPKLVDPAARRLDVADAVFRIAVRDGLAHASLRNVADEAGLNIGSVRHYFAGHQELMLFAMRAMLDRVGERLTGRVEAAGDLAAASPEQRRAVVTGLLEELLPLDERRRAEVTVFVEFTAAARTDPALHALARQTAESTRRLLTRVVTRLAAAGDLAPGIDPDAEAVRLWALVDGLALNAVLHPDLLPPDACRRALRAHLAGLRAPDAAAGEGW</sequence>
<dbReference type="RefSeq" id="WP_253804727.1">
    <property type="nucleotide sequence ID" value="NZ_BAAAUB010000035.1"/>
</dbReference>
<dbReference type="Gene3D" id="1.10.357.10">
    <property type="entry name" value="Tetracycline Repressor, domain 2"/>
    <property type="match status" value="1"/>
</dbReference>
<dbReference type="InterPro" id="IPR001647">
    <property type="entry name" value="HTH_TetR"/>
</dbReference>
<dbReference type="SUPFAM" id="SSF48498">
    <property type="entry name" value="Tetracyclin repressor-like, C-terminal domain"/>
    <property type="match status" value="1"/>
</dbReference>
<protein>
    <submittedName>
        <fullName evidence="7">AcrR family transcriptional regulator</fullName>
    </submittedName>
</protein>
<keyword evidence="4" id="KW-0804">Transcription</keyword>
<dbReference type="Pfam" id="PF13977">
    <property type="entry name" value="TetR_C_6"/>
    <property type="match status" value="1"/>
</dbReference>
<keyword evidence="3 5" id="KW-0238">DNA-binding</keyword>
<organism evidence="7 8">
    <name type="scientific">Kitasatospora paracochleata</name>
    <dbReference type="NCBI Taxonomy" id="58354"/>
    <lineage>
        <taxon>Bacteria</taxon>
        <taxon>Bacillati</taxon>
        <taxon>Actinomycetota</taxon>
        <taxon>Actinomycetes</taxon>
        <taxon>Kitasatosporales</taxon>
        <taxon>Streptomycetaceae</taxon>
        <taxon>Kitasatospora</taxon>
    </lineage>
</organism>
<accession>A0ABT1JAC8</accession>
<dbReference type="Proteomes" id="UP001206483">
    <property type="component" value="Unassembled WGS sequence"/>
</dbReference>
<evidence type="ECO:0000313" key="7">
    <source>
        <dbReference type="EMBL" id="MCP2314412.1"/>
    </source>
</evidence>
<dbReference type="PANTHER" id="PTHR30055">
    <property type="entry name" value="HTH-TYPE TRANSCRIPTIONAL REGULATOR RUTR"/>
    <property type="match status" value="1"/>
</dbReference>
<name>A0ABT1JAC8_9ACTN</name>
<reference evidence="7 8" key="1">
    <citation type="submission" date="2022-06" db="EMBL/GenBank/DDBJ databases">
        <title>Sequencing the genomes of 1000 actinobacteria strains.</title>
        <authorList>
            <person name="Klenk H.-P."/>
        </authorList>
    </citation>
    <scope>NUCLEOTIDE SEQUENCE [LARGE SCALE GENOMIC DNA]</scope>
    <source>
        <strain evidence="7 8">DSM 41656</strain>
    </source>
</reference>
<dbReference type="InterPro" id="IPR050109">
    <property type="entry name" value="HTH-type_TetR-like_transc_reg"/>
</dbReference>
<dbReference type="InterPro" id="IPR009057">
    <property type="entry name" value="Homeodomain-like_sf"/>
</dbReference>
<evidence type="ECO:0000256" key="5">
    <source>
        <dbReference type="PROSITE-ProRule" id="PRU00335"/>
    </source>
</evidence>
<dbReference type="EMBL" id="JAMZDX010000009">
    <property type="protein sequence ID" value="MCP2314412.1"/>
    <property type="molecule type" value="Genomic_DNA"/>
</dbReference>
<keyword evidence="1" id="KW-0678">Repressor</keyword>
<evidence type="ECO:0000256" key="3">
    <source>
        <dbReference type="ARBA" id="ARBA00023125"/>
    </source>
</evidence>
<dbReference type="InterPro" id="IPR039538">
    <property type="entry name" value="BetI_C"/>
</dbReference>